<proteinExistence type="predicted"/>
<dbReference type="Proteomes" id="UP000184474">
    <property type="component" value="Unassembled WGS sequence"/>
</dbReference>
<dbReference type="Gene3D" id="1.10.10.60">
    <property type="entry name" value="Homeodomain-like"/>
    <property type="match status" value="1"/>
</dbReference>
<evidence type="ECO:0000259" key="3">
    <source>
        <dbReference type="PROSITE" id="PS50977"/>
    </source>
</evidence>
<evidence type="ECO:0000256" key="2">
    <source>
        <dbReference type="PROSITE-ProRule" id="PRU00335"/>
    </source>
</evidence>
<feature type="DNA-binding region" description="H-T-H motif" evidence="2">
    <location>
        <begin position="26"/>
        <end position="45"/>
    </location>
</feature>
<name>A0A1M6L2F4_REIAG</name>
<dbReference type="SUPFAM" id="SSF46689">
    <property type="entry name" value="Homeodomain-like"/>
    <property type="match status" value="1"/>
</dbReference>
<dbReference type="InterPro" id="IPR050624">
    <property type="entry name" value="HTH-type_Tx_Regulator"/>
</dbReference>
<dbReference type="InterPro" id="IPR001647">
    <property type="entry name" value="HTH_TetR"/>
</dbReference>
<dbReference type="PROSITE" id="PS50977">
    <property type="entry name" value="HTH_TETR_2"/>
    <property type="match status" value="1"/>
</dbReference>
<dbReference type="STRING" id="156994.SAMN04488028_101798"/>
<protein>
    <submittedName>
        <fullName evidence="4">Transcriptional regulator, TetR family</fullName>
    </submittedName>
</protein>
<dbReference type="InterPro" id="IPR009057">
    <property type="entry name" value="Homeodomain-like_sf"/>
</dbReference>
<evidence type="ECO:0000256" key="1">
    <source>
        <dbReference type="ARBA" id="ARBA00023125"/>
    </source>
</evidence>
<evidence type="ECO:0000313" key="4">
    <source>
        <dbReference type="EMBL" id="SHJ65411.1"/>
    </source>
</evidence>
<evidence type="ECO:0000313" key="5">
    <source>
        <dbReference type="Proteomes" id="UP000184474"/>
    </source>
</evidence>
<organism evidence="4 5">
    <name type="scientific">Reichenbachiella agariperforans</name>
    <dbReference type="NCBI Taxonomy" id="156994"/>
    <lineage>
        <taxon>Bacteria</taxon>
        <taxon>Pseudomonadati</taxon>
        <taxon>Bacteroidota</taxon>
        <taxon>Cytophagia</taxon>
        <taxon>Cytophagales</taxon>
        <taxon>Reichenbachiellaceae</taxon>
        <taxon>Reichenbachiella</taxon>
    </lineage>
</organism>
<keyword evidence="1 2" id="KW-0238">DNA-binding</keyword>
<feature type="domain" description="HTH tetR-type" evidence="3">
    <location>
        <begin position="3"/>
        <end position="63"/>
    </location>
</feature>
<dbReference type="EMBL" id="FRAA01000001">
    <property type="protein sequence ID" value="SHJ65411.1"/>
    <property type="molecule type" value="Genomic_DNA"/>
</dbReference>
<keyword evidence="5" id="KW-1185">Reference proteome</keyword>
<dbReference type="Gene3D" id="1.10.357.10">
    <property type="entry name" value="Tetracycline Repressor, domain 2"/>
    <property type="match status" value="1"/>
</dbReference>
<dbReference type="Pfam" id="PF00440">
    <property type="entry name" value="TetR_N"/>
    <property type="match status" value="1"/>
</dbReference>
<dbReference type="PANTHER" id="PTHR43479:SF11">
    <property type="entry name" value="ACREF_ENVCD OPERON REPRESSOR-RELATED"/>
    <property type="match status" value="1"/>
</dbReference>
<dbReference type="RefSeq" id="WP_084190330.1">
    <property type="nucleotide sequence ID" value="NZ_FRAA01000001.1"/>
</dbReference>
<dbReference type="AlphaFoldDB" id="A0A1M6L2F4"/>
<reference evidence="5" key="1">
    <citation type="submission" date="2016-11" db="EMBL/GenBank/DDBJ databases">
        <authorList>
            <person name="Varghese N."/>
            <person name="Submissions S."/>
        </authorList>
    </citation>
    <scope>NUCLEOTIDE SEQUENCE [LARGE SCALE GENOMIC DNA]</scope>
    <source>
        <strain evidence="5">DSM 26134</strain>
    </source>
</reference>
<accession>A0A1M6L2F4</accession>
<dbReference type="PANTHER" id="PTHR43479">
    <property type="entry name" value="ACREF/ENVCD OPERON REPRESSOR-RELATED"/>
    <property type="match status" value="1"/>
</dbReference>
<dbReference type="PRINTS" id="PR00455">
    <property type="entry name" value="HTHTETR"/>
</dbReference>
<sequence>MICKIHDKIKETAGQLFSRYGIRSVSMDDIARELSISKKTIYQNFKDKDQIVMMGVEQHIEKEKKEFGEVMRDAENAIDEILRFSKCLRKNIAEVNPTVLFDLRKFHPQAWEKWLSFKNDFIKRTVLCTIERGKKEGLFREEIKADILATYRIETIEMTFDPKIFSTEKYEFIELQMELLEHFVRGMLTRKGYDVYEELNNTINNE</sequence>
<dbReference type="GO" id="GO:0003677">
    <property type="term" value="F:DNA binding"/>
    <property type="evidence" value="ECO:0007669"/>
    <property type="project" value="UniProtKB-UniRule"/>
</dbReference>
<gene>
    <name evidence="4" type="ORF">SAMN04488028_101798</name>
</gene>